<accession>A0ABQ4ZHZ3</accession>
<keyword evidence="5" id="KW-0460">Magnesium</keyword>
<protein>
    <submittedName>
        <fullName evidence="11">Retrovirus-related pol polyprotein from transposon TNT 1-94</fullName>
    </submittedName>
</protein>
<evidence type="ECO:0000256" key="4">
    <source>
        <dbReference type="ARBA" id="ARBA00022801"/>
    </source>
</evidence>
<proteinExistence type="predicted"/>
<evidence type="ECO:0000256" key="6">
    <source>
        <dbReference type="ARBA" id="ARBA00022908"/>
    </source>
</evidence>
<comment type="caution">
    <text evidence="11">The sequence shown here is derived from an EMBL/GenBank/DDBJ whole genome shotgun (WGS) entry which is preliminary data.</text>
</comment>
<dbReference type="PROSITE" id="PS50994">
    <property type="entry name" value="INTEGRASE"/>
    <property type="match status" value="1"/>
</dbReference>
<sequence>MDDPNTTMEEYIRLEEEKSQRHGRTFNCQTAIFGKVKYCKVKNDCFTNFETEFPSIVFDNTLTSDAALSCEPTVSPPTENKIDFRISFDESNDKDYMVIFDKNSFSYKIISVNDLKTDSKNDIGKIDMPSSPEPTVNYFDDLDYFNDFENEFPAIVIIEPSVNSQHIVKSDLGDETSLSEYDKEEQNTLNLNNLFSVNEIYIDDSRSDKDNDDDKYKIIQTSASLGKAHGKPMRQSHSRDHIIGLALVVQRLLKFYNWYQDPWGDIWFLCLPSDVYSIVNHHRVAKDLWEIIQLLVQVNQQTHLDEFPQIDPGLAVPVFKQGDDPIDAINKMSIFCLLGRQDSYAASTSGTRANTSRTRGNYSGQQRVVKCFNCQGEAQGNDKVLNEEELEFLVDPGIVEGPVTQSIITHNATYQADDLDAYNSDFDEISTAKAVLMANLSSYGSDVLSEVPISDNTNNDMLNQSVQEMPYSKPSHFVEHLEKKIHSDSNIIPYSQYLIESQNAAVQDTNSSAQQDALILYVFGKLSNQVTNCNKVNNDNLIANESLSAKLERYKERVKLLEERQNVDLGTREKLIIDDIIWEKNAQFADFEKEINYLKQTLSEQSKEKELLTKTFNVFKNESKEKEAKNIDTEIALEKKVKELDNIVCKMGQSAQTVHMLTKPQVFYDNNLKQALGFQNPFYLKKAQQIRPMLYDGSVIAKETNVISIADSEETLMLEEESRSKMLLKQSDPMVLEKKVNTKPINYAELNRLSEDFGKRFVPQQELSDEQAFRLQTSHPNTDQSASSPVKIEAPRELPKVSLVNTSLKKLKYHLGQFDNVVKKRITPDALTEGEWGFEHTKAVFLKEIIPFLKTLKDIFNVFDKDLLNEITEVQTVFNQMEAAVQQKIKGKGIVDNVAQVLNTTTIAPGMYKLDPVILASKVKNNREAHEYYLKHTMEQAAILREIVEQAKSLNPLNSASYSAYKYVKLIQELLGYVRDTCPDIHKPSEKLVVVTPINQKKIVRLLVSTVNQQTHITEFPQIDSGLAVLLRNSSNPRQQATIHDGRVTVQPVQGRQSLFAAGTSGTRANTSGTGGNNSIQQKVVKCFNYQREGSGKFLNEEELEFLADPRVAEGPVTQTIITHNAAYQAYDLDAYDSDCDDFSTAKAVLMANFSSYESNVLSEFLGTIKFDLEVAFRKHTCFVRNLEGVELLLGSQETDIYTFSIGEMMASSPICLLSKALKTKSCKKQSHKPKSEDTNQEKLYLLHMNLCGPMHVASMNGKKYILVIVDDYSRFTWVKFLASKDEAPDFIIKFMKMIQIRLNAPVKNIRTDNGTEFVNQTLRSYYESVGITHEISVA</sequence>
<keyword evidence="1" id="KW-0540">Nuclease</keyword>
<name>A0ABQ4ZHZ3_9ASTR</name>
<keyword evidence="6" id="KW-0229">DNA integration</keyword>
<keyword evidence="8" id="KW-0239">DNA-directed DNA polymerase</keyword>
<dbReference type="InterPro" id="IPR012337">
    <property type="entry name" value="RNaseH-like_sf"/>
</dbReference>
<keyword evidence="9" id="KW-0233">DNA recombination</keyword>
<dbReference type="Gene3D" id="3.30.420.10">
    <property type="entry name" value="Ribonuclease H-like superfamily/Ribonuclease H"/>
    <property type="match status" value="1"/>
</dbReference>
<keyword evidence="8" id="KW-0548">Nucleotidyltransferase</keyword>
<evidence type="ECO:0000256" key="3">
    <source>
        <dbReference type="ARBA" id="ARBA00022759"/>
    </source>
</evidence>
<evidence type="ECO:0000256" key="7">
    <source>
        <dbReference type="ARBA" id="ARBA00022918"/>
    </source>
</evidence>
<keyword evidence="2" id="KW-0479">Metal-binding</keyword>
<evidence type="ECO:0000256" key="9">
    <source>
        <dbReference type="ARBA" id="ARBA00023172"/>
    </source>
</evidence>
<reference evidence="11" key="2">
    <citation type="submission" date="2022-01" db="EMBL/GenBank/DDBJ databases">
        <authorList>
            <person name="Yamashiro T."/>
            <person name="Shiraishi A."/>
            <person name="Satake H."/>
            <person name="Nakayama K."/>
        </authorList>
    </citation>
    <scope>NUCLEOTIDE SEQUENCE</scope>
</reference>
<dbReference type="InterPro" id="IPR001584">
    <property type="entry name" value="Integrase_cat-core"/>
</dbReference>
<dbReference type="PANTHER" id="PTHR42648">
    <property type="entry name" value="TRANSPOSASE, PUTATIVE-RELATED"/>
    <property type="match status" value="1"/>
</dbReference>
<keyword evidence="7" id="KW-0695">RNA-directed DNA polymerase</keyword>
<keyword evidence="3" id="KW-0255">Endonuclease</keyword>
<organism evidence="11 12">
    <name type="scientific">Tanacetum coccineum</name>
    <dbReference type="NCBI Taxonomy" id="301880"/>
    <lineage>
        <taxon>Eukaryota</taxon>
        <taxon>Viridiplantae</taxon>
        <taxon>Streptophyta</taxon>
        <taxon>Embryophyta</taxon>
        <taxon>Tracheophyta</taxon>
        <taxon>Spermatophyta</taxon>
        <taxon>Magnoliopsida</taxon>
        <taxon>eudicotyledons</taxon>
        <taxon>Gunneridae</taxon>
        <taxon>Pentapetalae</taxon>
        <taxon>asterids</taxon>
        <taxon>campanulids</taxon>
        <taxon>Asterales</taxon>
        <taxon>Asteraceae</taxon>
        <taxon>Asteroideae</taxon>
        <taxon>Anthemideae</taxon>
        <taxon>Anthemidinae</taxon>
        <taxon>Tanacetum</taxon>
    </lineage>
</organism>
<dbReference type="SUPFAM" id="SSF53098">
    <property type="entry name" value="Ribonuclease H-like"/>
    <property type="match status" value="1"/>
</dbReference>
<dbReference type="InterPro" id="IPR039537">
    <property type="entry name" value="Retrotran_Ty1/copia-like"/>
</dbReference>
<keyword evidence="8" id="KW-0808">Transferase</keyword>
<evidence type="ECO:0000256" key="2">
    <source>
        <dbReference type="ARBA" id="ARBA00022723"/>
    </source>
</evidence>
<evidence type="ECO:0000256" key="1">
    <source>
        <dbReference type="ARBA" id="ARBA00022722"/>
    </source>
</evidence>
<evidence type="ECO:0000313" key="12">
    <source>
        <dbReference type="Proteomes" id="UP001151760"/>
    </source>
</evidence>
<dbReference type="Pfam" id="PF00665">
    <property type="entry name" value="rve"/>
    <property type="match status" value="1"/>
</dbReference>
<reference evidence="11" key="1">
    <citation type="journal article" date="2022" name="Int. J. Mol. Sci.">
        <title>Draft Genome of Tanacetum Coccineum: Genomic Comparison of Closely Related Tanacetum-Family Plants.</title>
        <authorList>
            <person name="Yamashiro T."/>
            <person name="Shiraishi A."/>
            <person name="Nakayama K."/>
            <person name="Satake H."/>
        </authorList>
    </citation>
    <scope>NUCLEOTIDE SEQUENCE</scope>
</reference>
<evidence type="ECO:0000259" key="10">
    <source>
        <dbReference type="PROSITE" id="PS50994"/>
    </source>
</evidence>
<evidence type="ECO:0000256" key="5">
    <source>
        <dbReference type="ARBA" id="ARBA00022842"/>
    </source>
</evidence>
<keyword evidence="4" id="KW-0378">Hydrolase</keyword>
<keyword evidence="12" id="KW-1185">Reference proteome</keyword>
<dbReference type="Proteomes" id="UP001151760">
    <property type="component" value="Unassembled WGS sequence"/>
</dbReference>
<dbReference type="PANTHER" id="PTHR42648:SF11">
    <property type="entry name" value="TRANSPOSON TY4-P GAG-POL POLYPROTEIN"/>
    <property type="match status" value="1"/>
</dbReference>
<dbReference type="EMBL" id="BQNB010011311">
    <property type="protein sequence ID" value="GJS88921.1"/>
    <property type="molecule type" value="Genomic_DNA"/>
</dbReference>
<feature type="domain" description="Integrase catalytic" evidence="10">
    <location>
        <begin position="1230"/>
        <end position="1339"/>
    </location>
</feature>
<dbReference type="InterPro" id="IPR036397">
    <property type="entry name" value="RNaseH_sf"/>
</dbReference>
<evidence type="ECO:0000313" key="11">
    <source>
        <dbReference type="EMBL" id="GJS88921.1"/>
    </source>
</evidence>
<gene>
    <name evidence="11" type="ORF">Tco_0771557</name>
</gene>
<evidence type="ECO:0000256" key="8">
    <source>
        <dbReference type="ARBA" id="ARBA00022932"/>
    </source>
</evidence>